<evidence type="ECO:0000313" key="1">
    <source>
        <dbReference type="EMBL" id="VDN99342.1"/>
    </source>
</evidence>
<dbReference type="Proteomes" id="UP000278807">
    <property type="component" value="Unassembled WGS sequence"/>
</dbReference>
<dbReference type="EMBL" id="UZAE01002053">
    <property type="protein sequence ID" value="VDN99342.1"/>
    <property type="molecule type" value="Genomic_DNA"/>
</dbReference>
<dbReference type="WBParaSite" id="HNAJ_0000348501-mRNA-1">
    <property type="protein sequence ID" value="HNAJ_0000348501-mRNA-1"/>
    <property type="gene ID" value="HNAJ_0000348501"/>
</dbReference>
<organism evidence="3">
    <name type="scientific">Rodentolepis nana</name>
    <name type="common">Dwarf tapeworm</name>
    <name type="synonym">Hymenolepis nana</name>
    <dbReference type="NCBI Taxonomy" id="102285"/>
    <lineage>
        <taxon>Eukaryota</taxon>
        <taxon>Metazoa</taxon>
        <taxon>Spiralia</taxon>
        <taxon>Lophotrochozoa</taxon>
        <taxon>Platyhelminthes</taxon>
        <taxon>Cestoda</taxon>
        <taxon>Eucestoda</taxon>
        <taxon>Cyclophyllidea</taxon>
        <taxon>Hymenolepididae</taxon>
        <taxon>Rodentolepis</taxon>
    </lineage>
</organism>
<evidence type="ECO:0000313" key="3">
    <source>
        <dbReference type="WBParaSite" id="HNAJ_0000348501-mRNA-1"/>
    </source>
</evidence>
<protein>
    <submittedName>
        <fullName evidence="3">Secreted protein</fullName>
    </submittedName>
</protein>
<keyword evidence="2" id="KW-1185">Reference proteome</keyword>
<name>A0A0R3T8U6_RODNA</name>
<sequence>MAVGGLLEMRMIEMGLTRLRLIIEFIIHHRHRVSIAHSTTTTATTTPIGTPMAMMGSSFRYRGQLRSNSGISKESHSRDFKHAGTIGEFRQCFKR</sequence>
<proteinExistence type="predicted"/>
<reference evidence="3" key="1">
    <citation type="submission" date="2017-02" db="UniProtKB">
        <authorList>
            <consortium name="WormBaseParasite"/>
        </authorList>
    </citation>
    <scope>IDENTIFICATION</scope>
</reference>
<accession>A0A0R3T8U6</accession>
<evidence type="ECO:0000313" key="2">
    <source>
        <dbReference type="Proteomes" id="UP000278807"/>
    </source>
</evidence>
<gene>
    <name evidence="1" type="ORF">HNAJ_LOCUS3483</name>
</gene>
<reference evidence="1 2" key="2">
    <citation type="submission" date="2018-11" db="EMBL/GenBank/DDBJ databases">
        <authorList>
            <consortium name="Pathogen Informatics"/>
        </authorList>
    </citation>
    <scope>NUCLEOTIDE SEQUENCE [LARGE SCALE GENOMIC DNA]</scope>
</reference>
<dbReference type="AlphaFoldDB" id="A0A0R3T8U6"/>